<accession>A0A091S840</accession>
<organism evidence="2 3">
    <name type="scientific">Merops nubicus</name>
    <name type="common">Northern carmine bee-eater</name>
    <dbReference type="NCBI Taxonomy" id="57421"/>
    <lineage>
        <taxon>Eukaryota</taxon>
        <taxon>Metazoa</taxon>
        <taxon>Chordata</taxon>
        <taxon>Craniata</taxon>
        <taxon>Vertebrata</taxon>
        <taxon>Euteleostomi</taxon>
        <taxon>Archelosauria</taxon>
        <taxon>Archosauria</taxon>
        <taxon>Dinosauria</taxon>
        <taxon>Saurischia</taxon>
        <taxon>Theropoda</taxon>
        <taxon>Coelurosauria</taxon>
        <taxon>Aves</taxon>
        <taxon>Neognathae</taxon>
        <taxon>Neoaves</taxon>
        <taxon>Telluraves</taxon>
        <taxon>Coraciimorphae</taxon>
        <taxon>Coraciiformes</taxon>
        <taxon>Meropidae</taxon>
        <taxon>Merops</taxon>
    </lineage>
</organism>
<gene>
    <name evidence="2" type="ORF">N331_05182</name>
</gene>
<dbReference type="EMBL" id="KK716371">
    <property type="protein sequence ID" value="KFQ36640.1"/>
    <property type="molecule type" value="Genomic_DNA"/>
</dbReference>
<dbReference type="Proteomes" id="UP000052967">
    <property type="component" value="Unassembled WGS sequence"/>
</dbReference>
<evidence type="ECO:0000256" key="1">
    <source>
        <dbReference type="SAM" id="MobiDB-lite"/>
    </source>
</evidence>
<feature type="non-terminal residue" evidence="2">
    <location>
        <position position="63"/>
    </location>
</feature>
<feature type="non-terminal residue" evidence="2">
    <location>
        <position position="1"/>
    </location>
</feature>
<name>A0A091S840_MERNU</name>
<protein>
    <submittedName>
        <fullName evidence="2">Calcium/calmodulin-dependent 3',5'-cyclic nucleotide phosphodiesterase 1C</fullName>
    </submittedName>
</protein>
<sequence length="63" mass="6744">LSAFPGSKSQNCLWNTIIGGLTGGNLKERPKPTIISDPRPPEEILADELPPVDSPEALVKTSF</sequence>
<evidence type="ECO:0000313" key="2">
    <source>
        <dbReference type="EMBL" id="KFQ36640.1"/>
    </source>
</evidence>
<proteinExistence type="predicted"/>
<dbReference type="AlphaFoldDB" id="A0A091S840"/>
<evidence type="ECO:0000313" key="3">
    <source>
        <dbReference type="Proteomes" id="UP000052967"/>
    </source>
</evidence>
<keyword evidence="3" id="KW-1185">Reference proteome</keyword>
<reference evidence="2 3" key="1">
    <citation type="submission" date="2014-04" db="EMBL/GenBank/DDBJ databases">
        <title>Genome evolution of avian class.</title>
        <authorList>
            <person name="Zhang G."/>
            <person name="Li C."/>
        </authorList>
    </citation>
    <scope>NUCLEOTIDE SEQUENCE [LARGE SCALE GENOMIC DNA]</scope>
    <source>
        <strain evidence="2">BGI_N331</strain>
    </source>
</reference>
<feature type="region of interest" description="Disordered" evidence="1">
    <location>
        <begin position="25"/>
        <end position="63"/>
    </location>
</feature>